<dbReference type="Proteomes" id="UP001358614">
    <property type="component" value="Chromosome 1"/>
</dbReference>
<dbReference type="GeneID" id="91101797"/>
<protein>
    <submittedName>
        <fullName evidence="1">Uncharacterized protein</fullName>
    </submittedName>
</protein>
<dbReference type="AlphaFoldDB" id="A0AAX4KEK0"/>
<accession>A0AAX4KEK0</accession>
<gene>
    <name evidence="1" type="ORF">V865_002993</name>
</gene>
<sequence length="133" mass="15166">MQKPQNYSADIKCKKEEQTAEEVDSMVFDTLSWEAIKFRDHMHSGRGQAFREMRAYELLKVVHAGKKLLPFLPDRLSDIEAWVPLDHRALGVPDTDEDNSKDVPEDVLKRLYKDDADYLASINSGVVLGEQSS</sequence>
<reference evidence="1 2" key="1">
    <citation type="submission" date="2024-01" db="EMBL/GenBank/DDBJ databases">
        <title>Comparative genomics of Cryptococcus and Kwoniella reveals pathogenesis evolution and contrasting modes of karyotype evolution via chromosome fusion or intercentromeric recombination.</title>
        <authorList>
            <person name="Coelho M.A."/>
            <person name="David-Palma M."/>
            <person name="Shea T."/>
            <person name="Bowers K."/>
            <person name="McGinley-Smith S."/>
            <person name="Mohammad A.W."/>
            <person name="Gnirke A."/>
            <person name="Yurkov A.M."/>
            <person name="Nowrousian M."/>
            <person name="Sun S."/>
            <person name="Cuomo C.A."/>
            <person name="Heitman J."/>
        </authorList>
    </citation>
    <scope>NUCLEOTIDE SEQUENCE [LARGE SCALE GENOMIC DNA]</scope>
    <source>
        <strain evidence="1 2">PYCC6329</strain>
    </source>
</reference>
<organism evidence="1 2">
    <name type="scientific">Kwoniella europaea PYCC6329</name>
    <dbReference type="NCBI Taxonomy" id="1423913"/>
    <lineage>
        <taxon>Eukaryota</taxon>
        <taxon>Fungi</taxon>
        <taxon>Dikarya</taxon>
        <taxon>Basidiomycota</taxon>
        <taxon>Agaricomycotina</taxon>
        <taxon>Tremellomycetes</taxon>
        <taxon>Tremellales</taxon>
        <taxon>Cryptococcaceae</taxon>
        <taxon>Kwoniella</taxon>
    </lineage>
</organism>
<keyword evidence="2" id="KW-1185">Reference proteome</keyword>
<dbReference type="EMBL" id="CP144089">
    <property type="protein sequence ID" value="WWD04922.1"/>
    <property type="molecule type" value="Genomic_DNA"/>
</dbReference>
<dbReference type="KEGG" id="ker:91101797"/>
<dbReference type="RefSeq" id="XP_066082889.1">
    <property type="nucleotide sequence ID" value="XM_066226792.1"/>
</dbReference>
<name>A0AAX4KEK0_9TREE</name>
<evidence type="ECO:0000313" key="1">
    <source>
        <dbReference type="EMBL" id="WWD04922.1"/>
    </source>
</evidence>
<proteinExistence type="predicted"/>
<evidence type="ECO:0000313" key="2">
    <source>
        <dbReference type="Proteomes" id="UP001358614"/>
    </source>
</evidence>